<dbReference type="EMBL" id="AP021906">
    <property type="protein sequence ID" value="BBP90766.1"/>
    <property type="molecule type" value="Genomic_DNA"/>
</dbReference>
<dbReference type="Gene3D" id="3.20.20.150">
    <property type="entry name" value="Divalent-metal-dependent TIM barrel enzymes"/>
    <property type="match status" value="1"/>
</dbReference>
<organism evidence="1 2">
    <name type="scientific">Bacillus safensis</name>
    <dbReference type="NCBI Taxonomy" id="561879"/>
    <lineage>
        <taxon>Bacteria</taxon>
        <taxon>Bacillati</taxon>
        <taxon>Bacillota</taxon>
        <taxon>Bacilli</taxon>
        <taxon>Bacillales</taxon>
        <taxon>Bacillaceae</taxon>
        <taxon>Bacillus</taxon>
    </lineage>
</organism>
<protein>
    <submittedName>
        <fullName evidence="1">Uncharacterized protein</fullName>
    </submittedName>
</protein>
<dbReference type="Proteomes" id="UP000464658">
    <property type="component" value="Chromosome"/>
</dbReference>
<dbReference type="GO" id="GO:0008270">
    <property type="term" value="F:zinc ion binding"/>
    <property type="evidence" value="ECO:0007669"/>
    <property type="project" value="InterPro"/>
</dbReference>
<dbReference type="InterPro" id="IPR018246">
    <property type="entry name" value="AP_endonuc_F2_Zn_BS"/>
</dbReference>
<evidence type="ECO:0000313" key="2">
    <source>
        <dbReference type="Proteomes" id="UP000464658"/>
    </source>
</evidence>
<dbReference type="AlphaFoldDB" id="A0A5S9MGM4"/>
<proteinExistence type="predicted"/>
<accession>A0A5S9MGM4</accession>
<sequence length="95" mass="11006">MHRKIRAAKKIEDLNIEAGQAHMKEHGMTDIVVHAPYIINIGNTVNPATFELGVDFLRSEIERTKKRWEQDKLFSTRVRMSEQGQKQGFKKSLKV</sequence>
<dbReference type="PROSITE" id="PS00729">
    <property type="entry name" value="AP_NUCLEASE_F2_1"/>
    <property type="match status" value="1"/>
</dbReference>
<name>A0A5S9MGM4_BACIA</name>
<evidence type="ECO:0000313" key="1">
    <source>
        <dbReference type="EMBL" id="BBP90766.1"/>
    </source>
</evidence>
<dbReference type="InterPro" id="IPR036237">
    <property type="entry name" value="Xyl_isomerase-like_sf"/>
</dbReference>
<dbReference type="SUPFAM" id="SSF51658">
    <property type="entry name" value="Xylose isomerase-like"/>
    <property type="match status" value="1"/>
</dbReference>
<gene>
    <name evidence="1" type="ORF">BsIDN1_43840</name>
</gene>
<reference evidence="1 2" key="1">
    <citation type="submission" date="2019-12" db="EMBL/GenBank/DDBJ databases">
        <title>Full genome sequence of a Bacillus safensis strain isolated from commercially available natto in Indonesia.</title>
        <authorList>
            <person name="Yoshida M."/>
            <person name="Uomi M."/>
            <person name="Waturangi D."/>
            <person name="Ekaputri J.J."/>
            <person name="Setiamarga D.H.E."/>
        </authorList>
    </citation>
    <scope>NUCLEOTIDE SEQUENCE [LARGE SCALE GENOMIC DNA]</scope>
    <source>
        <strain evidence="1 2">IDN1</strain>
    </source>
</reference>